<dbReference type="Pfam" id="PF03592">
    <property type="entry name" value="Terminase_2"/>
    <property type="match status" value="1"/>
</dbReference>
<sequence>MKELSLTPKQARFAQEYLVDLNGTQAAIRAGYSQRTANEQAARLLTKASVQEAIQKGQQERQKRTLVTVDYVVTSLREVAERCMQKAPVYNTRGEQVVDEEGRSVWRFDSSGANRALELLGKHVNAFGERKDDSSDEIPVAIQVQVVNGRRAE</sequence>
<name>A0A8S5U611_9CAUD</name>
<evidence type="ECO:0000313" key="3">
    <source>
        <dbReference type="EMBL" id="DAF89891.1"/>
    </source>
</evidence>
<dbReference type="PANTHER" id="PTHR41328">
    <property type="entry name" value="TERMINASE SMALL SUBUNIT-RELATED"/>
    <property type="match status" value="1"/>
</dbReference>
<keyword evidence="2" id="KW-0231">Viral genome packaging</keyword>
<dbReference type="InterPro" id="IPR038713">
    <property type="entry name" value="Terminase_Gp1_N_sf"/>
</dbReference>
<organism evidence="3">
    <name type="scientific">Siphoviridae sp. ctwHj1</name>
    <dbReference type="NCBI Taxonomy" id="2825727"/>
    <lineage>
        <taxon>Viruses</taxon>
        <taxon>Duplodnaviria</taxon>
        <taxon>Heunggongvirae</taxon>
        <taxon>Uroviricota</taxon>
        <taxon>Caudoviricetes</taxon>
    </lineage>
</organism>
<keyword evidence="1" id="KW-1188">Viral release from host cell</keyword>
<dbReference type="GO" id="GO:0051276">
    <property type="term" value="P:chromosome organization"/>
    <property type="evidence" value="ECO:0007669"/>
    <property type="project" value="InterPro"/>
</dbReference>
<dbReference type="PANTHER" id="PTHR41328:SF2">
    <property type="entry name" value="TERMINASE SMALL SUBUNIT"/>
    <property type="match status" value="1"/>
</dbReference>
<dbReference type="InterPro" id="IPR005335">
    <property type="entry name" value="Terminase_ssu"/>
</dbReference>
<proteinExistence type="predicted"/>
<dbReference type="Gene3D" id="1.10.10.1400">
    <property type="entry name" value="Terminase, small subunit, N-terminal DNA-binding domain, HTH motif"/>
    <property type="match status" value="1"/>
</dbReference>
<accession>A0A8S5U611</accession>
<dbReference type="InterPro" id="IPR052404">
    <property type="entry name" value="SPP1-like_terminase"/>
</dbReference>
<protein>
    <submittedName>
        <fullName evidence="3">Terminase small subunit</fullName>
    </submittedName>
</protein>
<evidence type="ECO:0000256" key="2">
    <source>
        <dbReference type="ARBA" id="ARBA00023219"/>
    </source>
</evidence>
<dbReference type="EMBL" id="BK016018">
    <property type="protein sequence ID" value="DAF89891.1"/>
    <property type="molecule type" value="Genomic_DNA"/>
</dbReference>
<evidence type="ECO:0000256" key="1">
    <source>
        <dbReference type="ARBA" id="ARBA00022612"/>
    </source>
</evidence>
<reference evidence="3" key="1">
    <citation type="journal article" date="2021" name="Proc. Natl. Acad. Sci. U.S.A.">
        <title>A Catalog of Tens of Thousands of Viruses from Human Metagenomes Reveals Hidden Associations with Chronic Diseases.</title>
        <authorList>
            <person name="Tisza M.J."/>
            <person name="Buck C.B."/>
        </authorList>
    </citation>
    <scope>NUCLEOTIDE SEQUENCE</scope>
    <source>
        <strain evidence="3">CtwHj1</strain>
    </source>
</reference>